<sequence length="245" mass="26221">MTRLLVLQPDHDDPPARLGDWLTAAGAVLDVVRPFEQPVPDDLDGYDGVVCLGGGMGALDDAGHPWLADVRRLLSHAVSRRVPLLAVCLGAQLLAAATGGQVRPARQGPEVGVMLVAKRDAAGDDPLFADLPWTPDVLQFHTDEVSLLPPTAVLLASSPRCANQAFRVGDRAYGVQFHVETTPEVVLKWAEGYPGTAAGARPGWLDPDRLAAAHEDIREVWQPFAERFVRLAAGGLTTSRNLPLV</sequence>
<feature type="domain" description="Glutamine amidotransferase" evidence="1">
    <location>
        <begin position="35"/>
        <end position="184"/>
    </location>
</feature>
<keyword evidence="2" id="KW-0808">Transferase</keyword>
<dbReference type="InterPro" id="IPR044992">
    <property type="entry name" value="ChyE-like"/>
</dbReference>
<proteinExistence type="predicted"/>
<keyword evidence="3" id="KW-1185">Reference proteome</keyword>
<dbReference type="Proteomes" id="UP000325787">
    <property type="component" value="Chromosome"/>
</dbReference>
<evidence type="ECO:0000313" key="2">
    <source>
        <dbReference type="EMBL" id="QFZ16882.1"/>
    </source>
</evidence>
<dbReference type="GO" id="GO:0005829">
    <property type="term" value="C:cytosol"/>
    <property type="evidence" value="ECO:0007669"/>
    <property type="project" value="TreeGrafter"/>
</dbReference>
<dbReference type="InterPro" id="IPR029062">
    <property type="entry name" value="Class_I_gatase-like"/>
</dbReference>
<dbReference type="AlphaFoldDB" id="A0A5Q0GU34"/>
<reference evidence="3" key="1">
    <citation type="journal article" date="2021" name="Curr. Microbiol.">
        <title>Complete genome of nocamycin-producing strain Saccharothrix syringae NRRL B-16468 reveals the biosynthetic potential for secondary metabolites.</title>
        <authorList>
            <person name="Mo X."/>
            <person name="Yang S."/>
        </authorList>
    </citation>
    <scope>NUCLEOTIDE SEQUENCE [LARGE SCALE GENOMIC DNA]</scope>
    <source>
        <strain evidence="3">ATCC 51364 / DSM 43886 / JCM 6844 / KCTC 9398 / NBRC 14523 / NRRL B-16468 / INA 2240</strain>
    </source>
</reference>
<name>A0A5Q0GU34_SACSY</name>
<dbReference type="RefSeq" id="WP_033430108.1">
    <property type="nucleotide sequence ID" value="NZ_CP034550.1"/>
</dbReference>
<dbReference type="GO" id="GO:0016740">
    <property type="term" value="F:transferase activity"/>
    <property type="evidence" value="ECO:0007669"/>
    <property type="project" value="UniProtKB-KW"/>
</dbReference>
<dbReference type="PROSITE" id="PS51273">
    <property type="entry name" value="GATASE_TYPE_1"/>
    <property type="match status" value="1"/>
</dbReference>
<dbReference type="CDD" id="cd01741">
    <property type="entry name" value="GATase1_1"/>
    <property type="match status" value="1"/>
</dbReference>
<dbReference type="KEGG" id="ssyi:EKG83_04830"/>
<accession>A0A5Q0GU34</accession>
<evidence type="ECO:0000259" key="1">
    <source>
        <dbReference type="Pfam" id="PF00117"/>
    </source>
</evidence>
<dbReference type="PANTHER" id="PTHR42695:SF5">
    <property type="entry name" value="GLUTAMINE AMIDOTRANSFERASE YLR126C-RELATED"/>
    <property type="match status" value="1"/>
</dbReference>
<dbReference type="SUPFAM" id="SSF52317">
    <property type="entry name" value="Class I glutamine amidotransferase-like"/>
    <property type="match status" value="1"/>
</dbReference>
<dbReference type="OrthoDB" id="5196541at2"/>
<dbReference type="InterPro" id="IPR017926">
    <property type="entry name" value="GATASE"/>
</dbReference>
<dbReference type="EMBL" id="CP034550">
    <property type="protein sequence ID" value="QFZ16882.1"/>
    <property type="molecule type" value="Genomic_DNA"/>
</dbReference>
<dbReference type="PANTHER" id="PTHR42695">
    <property type="entry name" value="GLUTAMINE AMIDOTRANSFERASE YLR126C-RELATED"/>
    <property type="match status" value="1"/>
</dbReference>
<keyword evidence="2" id="KW-0315">Glutamine amidotransferase</keyword>
<dbReference type="Pfam" id="PF00117">
    <property type="entry name" value="GATase"/>
    <property type="match status" value="1"/>
</dbReference>
<dbReference type="Gene3D" id="3.40.50.880">
    <property type="match status" value="1"/>
</dbReference>
<organism evidence="2 3">
    <name type="scientific">Saccharothrix syringae</name>
    <name type="common">Nocardiopsis syringae</name>
    <dbReference type="NCBI Taxonomy" id="103733"/>
    <lineage>
        <taxon>Bacteria</taxon>
        <taxon>Bacillati</taxon>
        <taxon>Actinomycetota</taxon>
        <taxon>Actinomycetes</taxon>
        <taxon>Pseudonocardiales</taxon>
        <taxon>Pseudonocardiaceae</taxon>
        <taxon>Saccharothrix</taxon>
    </lineage>
</organism>
<protein>
    <submittedName>
        <fullName evidence="2">Type 1 glutamine amidotransferase</fullName>
    </submittedName>
</protein>
<gene>
    <name evidence="2" type="ORF">EKG83_04830</name>
</gene>
<evidence type="ECO:0000313" key="3">
    <source>
        <dbReference type="Proteomes" id="UP000325787"/>
    </source>
</evidence>